<accession>A0A2P2JPL1</accession>
<evidence type="ECO:0000313" key="1">
    <source>
        <dbReference type="EMBL" id="MBW95414.1"/>
    </source>
</evidence>
<name>A0A2P2JPL1_RHIMU</name>
<dbReference type="AlphaFoldDB" id="A0A2P2JPL1"/>
<reference evidence="1" key="1">
    <citation type="submission" date="2018-02" db="EMBL/GenBank/DDBJ databases">
        <title>Rhizophora mucronata_Transcriptome.</title>
        <authorList>
            <person name="Meera S.P."/>
            <person name="Sreeshan A."/>
            <person name="Augustine A."/>
        </authorList>
    </citation>
    <scope>NUCLEOTIDE SEQUENCE</scope>
    <source>
        <tissue evidence="1">Leaf</tissue>
    </source>
</reference>
<protein>
    <submittedName>
        <fullName evidence="1">Uncharacterized protein MANES_14G152800</fullName>
    </submittedName>
</protein>
<proteinExistence type="predicted"/>
<sequence length="117" mass="13222">MEEPHSLKEIGKMVDRCLIVLELSENESFFDKKKNLLQSKGFDIREQISLDGLSSSDSVAATLEKMLQMARIIHLDEVRNVQVLCVYKLIVVQGIQSNYKSKPILLVGSIGSPSWSW</sequence>
<organism evidence="1">
    <name type="scientific">Rhizophora mucronata</name>
    <name type="common">Asiatic mangrove</name>
    <dbReference type="NCBI Taxonomy" id="61149"/>
    <lineage>
        <taxon>Eukaryota</taxon>
        <taxon>Viridiplantae</taxon>
        <taxon>Streptophyta</taxon>
        <taxon>Embryophyta</taxon>
        <taxon>Tracheophyta</taxon>
        <taxon>Spermatophyta</taxon>
        <taxon>Magnoliopsida</taxon>
        <taxon>eudicotyledons</taxon>
        <taxon>Gunneridae</taxon>
        <taxon>Pentapetalae</taxon>
        <taxon>rosids</taxon>
        <taxon>fabids</taxon>
        <taxon>Malpighiales</taxon>
        <taxon>Rhizophoraceae</taxon>
        <taxon>Rhizophora</taxon>
    </lineage>
</organism>
<dbReference type="EMBL" id="GGEC01014931">
    <property type="protein sequence ID" value="MBW95414.1"/>
    <property type="molecule type" value="Transcribed_RNA"/>
</dbReference>